<name>A0A7I7MAX7_9MYCO</name>
<evidence type="ECO:0000313" key="1">
    <source>
        <dbReference type="EMBL" id="BBX69418.1"/>
    </source>
</evidence>
<organism evidence="1 2">
    <name type="scientific">Mycolicibacterium psychrotolerans</name>
    <dbReference type="NCBI Taxonomy" id="216929"/>
    <lineage>
        <taxon>Bacteria</taxon>
        <taxon>Bacillati</taxon>
        <taxon>Actinomycetota</taxon>
        <taxon>Actinomycetes</taxon>
        <taxon>Mycobacteriales</taxon>
        <taxon>Mycobacteriaceae</taxon>
        <taxon>Mycolicibacterium</taxon>
    </lineage>
</organism>
<sequence length="130" mass="14488">MAHATAADVAALLARELSTEETTMVERRLEQAERLILRRIPDLDEKITAGELDEADVIDVEAEAVLRIVRNPDGYTMESDGSYTYQLSQETASGKLEILPSEWELLGVRARGMFQIVPNVARSTWDGRLA</sequence>
<dbReference type="EMBL" id="AP022574">
    <property type="protein sequence ID" value="BBX69418.1"/>
    <property type="molecule type" value="Genomic_DNA"/>
</dbReference>
<proteinExistence type="predicted"/>
<dbReference type="Pfam" id="PF09355">
    <property type="entry name" value="Phage_Gp19"/>
    <property type="match status" value="1"/>
</dbReference>
<evidence type="ECO:0000313" key="2">
    <source>
        <dbReference type="Proteomes" id="UP000466514"/>
    </source>
</evidence>
<accession>A0A7I7MAX7</accession>
<dbReference type="AlphaFoldDB" id="A0A7I7MAX7"/>
<dbReference type="InterPro" id="IPR018963">
    <property type="entry name" value="Mycophage_D29_Gp19"/>
</dbReference>
<dbReference type="Proteomes" id="UP000466514">
    <property type="component" value="Chromosome"/>
</dbReference>
<dbReference type="KEGG" id="mpsc:MPSYJ_28790"/>
<gene>
    <name evidence="1" type="ORF">MPSYJ_28790</name>
</gene>
<protein>
    <recommendedName>
        <fullName evidence="3">Phage protein Gp19/Gp15/Gp42</fullName>
    </recommendedName>
</protein>
<dbReference type="RefSeq" id="WP_163722911.1">
    <property type="nucleotide sequence ID" value="NZ_AP022574.1"/>
</dbReference>
<reference evidence="1 2" key="1">
    <citation type="journal article" date="2019" name="Emerg. Microbes Infect.">
        <title>Comprehensive subspecies identification of 175 nontuberculous mycobacteria species based on 7547 genomic profiles.</title>
        <authorList>
            <person name="Matsumoto Y."/>
            <person name="Kinjo T."/>
            <person name="Motooka D."/>
            <person name="Nabeya D."/>
            <person name="Jung N."/>
            <person name="Uechi K."/>
            <person name="Horii T."/>
            <person name="Iida T."/>
            <person name="Fujita J."/>
            <person name="Nakamura S."/>
        </authorList>
    </citation>
    <scope>NUCLEOTIDE SEQUENCE [LARGE SCALE GENOMIC DNA]</scope>
    <source>
        <strain evidence="1 2">JCM 13323</strain>
    </source>
</reference>
<evidence type="ECO:0008006" key="3">
    <source>
        <dbReference type="Google" id="ProtNLM"/>
    </source>
</evidence>
<keyword evidence="2" id="KW-1185">Reference proteome</keyword>